<proteinExistence type="predicted"/>
<dbReference type="AlphaFoldDB" id="A0A177YIE5"/>
<accession>A0A177YIE5</accession>
<evidence type="ECO:0000313" key="1">
    <source>
        <dbReference type="EMBL" id="OAK55255.1"/>
    </source>
</evidence>
<sequence length="176" mass="19100">MRKQWAVIAAVTFLTAGCGSGVDGVEVTGVPQERWDPCSIPADAIAGTGLDPASQKTWSDGVVVDDWTMCAWRGPISTPWYFFSVRFSNDYTLDDARADSTYSDVIDVAVQERQAVRYQTNIRGQPENCNLAMASVDGTIKTSVDVIGSERAKLDPCTVLLAHATDLLASFPPHTR</sequence>
<reference evidence="1 2" key="1">
    <citation type="submission" date="2016-03" db="EMBL/GenBank/DDBJ databases">
        <title>Genome sequence of Rhodococcus kyotonensis KB10.</title>
        <authorList>
            <person name="Jeong H."/>
            <person name="Hong C.E."/>
            <person name="Jo S.H."/>
            <person name="Park J.M."/>
        </authorList>
    </citation>
    <scope>NUCLEOTIDE SEQUENCE [LARGE SCALE GENOMIC DNA]</scope>
    <source>
        <strain evidence="1 2">KB10</strain>
    </source>
</reference>
<dbReference type="InterPro" id="IPR024520">
    <property type="entry name" value="DUF3558"/>
</dbReference>
<dbReference type="EMBL" id="LVHI01000011">
    <property type="protein sequence ID" value="OAK55255.1"/>
    <property type="molecule type" value="Genomic_DNA"/>
</dbReference>
<keyword evidence="2" id="KW-1185">Reference proteome</keyword>
<dbReference type="Pfam" id="PF12079">
    <property type="entry name" value="DUF3558"/>
    <property type="match status" value="1"/>
</dbReference>
<comment type="caution">
    <text evidence="1">The sequence shown here is derived from an EMBL/GenBank/DDBJ whole genome shotgun (WGS) entry which is preliminary data.</text>
</comment>
<protein>
    <recommendedName>
        <fullName evidence="3">DUF3558 domain-containing protein</fullName>
    </recommendedName>
</protein>
<organism evidence="1 2">
    <name type="scientific">Rhodococcoides kyotonense</name>
    <dbReference type="NCBI Taxonomy" id="398843"/>
    <lineage>
        <taxon>Bacteria</taxon>
        <taxon>Bacillati</taxon>
        <taxon>Actinomycetota</taxon>
        <taxon>Actinomycetes</taxon>
        <taxon>Mycobacteriales</taxon>
        <taxon>Nocardiaceae</taxon>
        <taxon>Rhodococcoides</taxon>
    </lineage>
</organism>
<gene>
    <name evidence="1" type="ORF">A3K89_20570</name>
</gene>
<dbReference type="Proteomes" id="UP000077519">
    <property type="component" value="Unassembled WGS sequence"/>
</dbReference>
<dbReference type="PROSITE" id="PS51257">
    <property type="entry name" value="PROKAR_LIPOPROTEIN"/>
    <property type="match status" value="1"/>
</dbReference>
<evidence type="ECO:0000313" key="2">
    <source>
        <dbReference type="Proteomes" id="UP000077519"/>
    </source>
</evidence>
<evidence type="ECO:0008006" key="3">
    <source>
        <dbReference type="Google" id="ProtNLM"/>
    </source>
</evidence>
<name>A0A177YIE5_9NOCA</name>